<dbReference type="AlphaFoldDB" id="A0A1B6VKM4"/>
<feature type="compositionally biased region" description="Basic and acidic residues" evidence="1">
    <location>
        <begin position="27"/>
        <end position="44"/>
    </location>
</feature>
<evidence type="ECO:0000313" key="2">
    <source>
        <dbReference type="EMBL" id="OAJ67772.1"/>
    </source>
</evidence>
<feature type="compositionally biased region" description="Basic residues" evidence="1">
    <location>
        <begin position="48"/>
        <end position="61"/>
    </location>
</feature>
<dbReference type="EMBL" id="LUTU01000007">
    <property type="protein sequence ID" value="OAJ67772.1"/>
    <property type="molecule type" value="Genomic_DNA"/>
</dbReference>
<dbReference type="Proteomes" id="UP000077786">
    <property type="component" value="Unassembled WGS sequence"/>
</dbReference>
<feature type="region of interest" description="Disordered" evidence="1">
    <location>
        <begin position="27"/>
        <end position="61"/>
    </location>
</feature>
<sequence>MKHYPRTLFAPDGFTTVTVQNAEQEARVRARFAGRSDPDGKDVPPKPVMRRKGRVPNVRKS</sequence>
<proteinExistence type="predicted"/>
<name>A0A1B6VKM4_9PROT</name>
<dbReference type="RefSeq" id="WP_064274547.1">
    <property type="nucleotide sequence ID" value="NZ_JACRVY010000008.1"/>
</dbReference>
<dbReference type="OrthoDB" id="7284150at2"/>
<gene>
    <name evidence="2" type="ORF">A0123_01814</name>
</gene>
<reference evidence="2 3" key="1">
    <citation type="submission" date="2016-03" db="EMBL/GenBank/DDBJ databases">
        <title>Draft genome sequence of Gluconobacter cerinus strain CECT 9110.</title>
        <authorList>
            <person name="Sainz F."/>
            <person name="Mas A."/>
            <person name="Torija M.J."/>
        </authorList>
    </citation>
    <scope>NUCLEOTIDE SEQUENCE [LARGE SCALE GENOMIC DNA]</scope>
    <source>
        <strain evidence="2 3">CECT 9110</strain>
    </source>
</reference>
<protein>
    <submittedName>
        <fullName evidence="2">Uncharacterized protein</fullName>
    </submittedName>
</protein>
<dbReference type="PATRIC" id="fig|38307.3.peg.1873"/>
<comment type="caution">
    <text evidence="2">The sequence shown here is derived from an EMBL/GenBank/DDBJ whole genome shotgun (WGS) entry which is preliminary data.</text>
</comment>
<evidence type="ECO:0000313" key="3">
    <source>
        <dbReference type="Proteomes" id="UP000077786"/>
    </source>
</evidence>
<accession>A0A1B6VKM4</accession>
<organism evidence="2 3">
    <name type="scientific">Gluconobacter cerinus</name>
    <dbReference type="NCBI Taxonomy" id="38307"/>
    <lineage>
        <taxon>Bacteria</taxon>
        <taxon>Pseudomonadati</taxon>
        <taxon>Pseudomonadota</taxon>
        <taxon>Alphaproteobacteria</taxon>
        <taxon>Acetobacterales</taxon>
        <taxon>Acetobacteraceae</taxon>
        <taxon>Gluconobacter</taxon>
    </lineage>
</organism>
<evidence type="ECO:0000256" key="1">
    <source>
        <dbReference type="SAM" id="MobiDB-lite"/>
    </source>
</evidence>